<dbReference type="InterPro" id="IPR008979">
    <property type="entry name" value="Galactose-bd-like_sf"/>
</dbReference>
<organism evidence="1">
    <name type="scientific">marine sediment metagenome</name>
    <dbReference type="NCBI Taxonomy" id="412755"/>
    <lineage>
        <taxon>unclassified sequences</taxon>
        <taxon>metagenomes</taxon>
        <taxon>ecological metagenomes</taxon>
    </lineage>
</organism>
<gene>
    <name evidence="1" type="ORF">LCGC14_1113900</name>
</gene>
<comment type="caution">
    <text evidence="1">The sequence shown here is derived from an EMBL/GenBank/DDBJ whole genome shotgun (WGS) entry which is preliminary data.</text>
</comment>
<name>A0A0F9MTY6_9ZZZZ</name>
<accession>A0A0F9MTY6</accession>
<dbReference type="Gene3D" id="2.60.120.260">
    <property type="entry name" value="Galactose-binding domain-like"/>
    <property type="match status" value="1"/>
</dbReference>
<sequence length="185" mass="20186">MRWIGINEDGGEFVYNGGFVNADGWIPNAGWTIAGGVARLVITAFPIDNLLGQDIDFVQGETYTIDFDVTEINFTAGQDFEANIDDTSSFPNVANALGHYSWDITAGNGITLPGLYFDTLGVGNIGDVIAIDNVVIVLPESEIFVDLGFGIEEQTYYKAYDRVAGGFVQHYANRSTSSNVMFRME</sequence>
<evidence type="ECO:0000313" key="1">
    <source>
        <dbReference type="EMBL" id="KKN02822.1"/>
    </source>
</evidence>
<dbReference type="EMBL" id="LAZR01005104">
    <property type="protein sequence ID" value="KKN02822.1"/>
    <property type="molecule type" value="Genomic_DNA"/>
</dbReference>
<dbReference type="SUPFAM" id="SSF49785">
    <property type="entry name" value="Galactose-binding domain-like"/>
    <property type="match status" value="1"/>
</dbReference>
<protein>
    <submittedName>
        <fullName evidence="1">Uncharacterized protein</fullName>
    </submittedName>
</protein>
<proteinExistence type="predicted"/>
<reference evidence="1" key="1">
    <citation type="journal article" date="2015" name="Nature">
        <title>Complex archaea that bridge the gap between prokaryotes and eukaryotes.</title>
        <authorList>
            <person name="Spang A."/>
            <person name="Saw J.H."/>
            <person name="Jorgensen S.L."/>
            <person name="Zaremba-Niedzwiedzka K."/>
            <person name="Martijn J."/>
            <person name="Lind A.E."/>
            <person name="van Eijk R."/>
            <person name="Schleper C."/>
            <person name="Guy L."/>
            <person name="Ettema T.J."/>
        </authorList>
    </citation>
    <scope>NUCLEOTIDE SEQUENCE</scope>
</reference>
<dbReference type="AlphaFoldDB" id="A0A0F9MTY6"/>